<gene>
    <name evidence="3" type="ORF">J1N35_038493</name>
</gene>
<evidence type="ECO:0000256" key="1">
    <source>
        <dbReference type="SAM" id="MobiDB-lite"/>
    </source>
</evidence>
<feature type="region of interest" description="Disordered" evidence="1">
    <location>
        <begin position="32"/>
        <end position="62"/>
    </location>
</feature>
<name>A0A9D3UMU6_9ROSI</name>
<dbReference type="PANTHER" id="PTHR31721:SF1">
    <property type="entry name" value="OS07G0656700 PROTEIN"/>
    <property type="match status" value="1"/>
</dbReference>
<keyword evidence="2" id="KW-0812">Transmembrane</keyword>
<evidence type="ECO:0000313" key="3">
    <source>
        <dbReference type="EMBL" id="KAH1047709.1"/>
    </source>
</evidence>
<dbReference type="Pfam" id="PF03350">
    <property type="entry name" value="UPF0114"/>
    <property type="match status" value="1"/>
</dbReference>
<evidence type="ECO:0000256" key="2">
    <source>
        <dbReference type="SAM" id="Phobius"/>
    </source>
</evidence>
<organism evidence="3 4">
    <name type="scientific">Gossypium stocksii</name>
    <dbReference type="NCBI Taxonomy" id="47602"/>
    <lineage>
        <taxon>Eukaryota</taxon>
        <taxon>Viridiplantae</taxon>
        <taxon>Streptophyta</taxon>
        <taxon>Embryophyta</taxon>
        <taxon>Tracheophyta</taxon>
        <taxon>Spermatophyta</taxon>
        <taxon>Magnoliopsida</taxon>
        <taxon>eudicotyledons</taxon>
        <taxon>Gunneridae</taxon>
        <taxon>Pentapetalae</taxon>
        <taxon>rosids</taxon>
        <taxon>malvids</taxon>
        <taxon>Malvales</taxon>
        <taxon>Malvaceae</taxon>
        <taxon>Malvoideae</taxon>
        <taxon>Gossypium</taxon>
    </lineage>
</organism>
<proteinExistence type="predicted"/>
<dbReference type="InterPro" id="IPR005134">
    <property type="entry name" value="UPF0114"/>
</dbReference>
<accession>A0A9D3UMU6</accession>
<keyword evidence="4" id="KW-1185">Reference proteome</keyword>
<dbReference type="Pfam" id="PF23556">
    <property type="entry name" value="TPR_Vps41"/>
    <property type="match status" value="1"/>
</dbReference>
<dbReference type="Proteomes" id="UP000828251">
    <property type="component" value="Unassembled WGS sequence"/>
</dbReference>
<feature type="transmembrane region" description="Helical" evidence="2">
    <location>
        <begin position="103"/>
        <end position="131"/>
    </location>
</feature>
<reference evidence="3 4" key="1">
    <citation type="journal article" date="2021" name="Plant Biotechnol. J.">
        <title>Multi-omics assisted identification of the key and species-specific regulatory components of drought-tolerant mechanisms in Gossypium stocksii.</title>
        <authorList>
            <person name="Yu D."/>
            <person name="Ke L."/>
            <person name="Zhang D."/>
            <person name="Wu Y."/>
            <person name="Sun Y."/>
            <person name="Mei J."/>
            <person name="Sun J."/>
            <person name="Sun Y."/>
        </authorList>
    </citation>
    <scope>NUCLEOTIDE SEQUENCE [LARGE SCALE GENOMIC DNA]</scope>
    <source>
        <strain evidence="4">cv. E1</strain>
        <tissue evidence="3">Leaf</tissue>
    </source>
</reference>
<dbReference type="AlphaFoldDB" id="A0A9D3UMU6"/>
<dbReference type="PANTHER" id="PTHR31721">
    <property type="entry name" value="OS06G0710300 PROTEIN"/>
    <property type="match status" value="1"/>
</dbReference>
<protein>
    <submittedName>
        <fullName evidence="3">Uncharacterized protein</fullName>
    </submittedName>
</protein>
<dbReference type="OrthoDB" id="1935713at2759"/>
<evidence type="ECO:0000313" key="4">
    <source>
        <dbReference type="Proteomes" id="UP000828251"/>
    </source>
</evidence>
<feature type="transmembrane region" description="Helical" evidence="2">
    <location>
        <begin position="151"/>
        <end position="179"/>
    </location>
</feature>
<keyword evidence="2" id="KW-1133">Transmembrane helix</keyword>
<feature type="compositionally biased region" description="Polar residues" evidence="1">
    <location>
        <begin position="53"/>
        <end position="62"/>
    </location>
</feature>
<comment type="caution">
    <text evidence="3">The sequence shown here is derived from an EMBL/GenBank/DDBJ whole genome shotgun (WGS) entry which is preliminary data.</text>
</comment>
<dbReference type="EMBL" id="JAIQCV010000011">
    <property type="protein sequence ID" value="KAH1047709.1"/>
    <property type="molecule type" value="Genomic_DNA"/>
</dbReference>
<feature type="compositionally biased region" description="Low complexity" evidence="1">
    <location>
        <begin position="33"/>
        <end position="45"/>
    </location>
</feature>
<keyword evidence="2" id="KW-0472">Membrane</keyword>
<sequence>MINVSIFKRNLICVSLRHHHLHHHHSPTFATLSSSYSQPPSSTAVTPPPTTSADENTLSSQTHQHPNLGSFNYVLANPKGDSLLGIARSTESNIEKIIFDFRFLALFAIGGLLAGSLLCFLNILQGCVYIFEAYKVYGTSCVKRDSHREYGFTILVEAIDVYLAGIVMLIFGMGLYGLFISNLNPDADDHISWLLQHGWHEKALAAVEAGQGRSQLLDEVGSRYLDHLIVERKYAEAASLCPKLLRGSATAWER</sequence>